<feature type="chain" id="PRO_5030858476" description="ABC transporter substrate-binding protein" evidence="2">
    <location>
        <begin position="25"/>
        <end position="340"/>
    </location>
</feature>
<accession>A0A7W5C2D7</accession>
<feature type="region of interest" description="Disordered" evidence="1">
    <location>
        <begin position="193"/>
        <end position="236"/>
    </location>
</feature>
<protein>
    <recommendedName>
        <fullName evidence="5">ABC transporter substrate-binding protein</fullName>
    </recommendedName>
</protein>
<dbReference type="Gene3D" id="2.60.120.380">
    <property type="match status" value="1"/>
</dbReference>
<dbReference type="Proteomes" id="UP000525987">
    <property type="component" value="Unassembled WGS sequence"/>
</dbReference>
<evidence type="ECO:0000313" key="4">
    <source>
        <dbReference type="Proteomes" id="UP000525987"/>
    </source>
</evidence>
<name>A0A7W5C2D7_9GAMM</name>
<keyword evidence="2" id="KW-0732">Signal</keyword>
<keyword evidence="4" id="KW-1185">Reference proteome</keyword>
<evidence type="ECO:0000256" key="1">
    <source>
        <dbReference type="SAM" id="MobiDB-lite"/>
    </source>
</evidence>
<evidence type="ECO:0000313" key="3">
    <source>
        <dbReference type="EMBL" id="MBB3143377.1"/>
    </source>
</evidence>
<organism evidence="3 4">
    <name type="scientific">Halomonas organivorans</name>
    <dbReference type="NCBI Taxonomy" id="257772"/>
    <lineage>
        <taxon>Bacteria</taxon>
        <taxon>Pseudomonadati</taxon>
        <taxon>Pseudomonadota</taxon>
        <taxon>Gammaproteobacteria</taxon>
        <taxon>Oceanospirillales</taxon>
        <taxon>Halomonadaceae</taxon>
        <taxon>Halomonas</taxon>
    </lineage>
</organism>
<feature type="signal peptide" evidence="2">
    <location>
        <begin position="1"/>
        <end position="24"/>
    </location>
</feature>
<reference evidence="3 4" key="1">
    <citation type="submission" date="2020-08" db="EMBL/GenBank/DDBJ databases">
        <title>Genomic Encyclopedia of Type Strains, Phase III (KMG-III): the genomes of soil and plant-associated and newly described type strains.</title>
        <authorList>
            <person name="Whitman W."/>
        </authorList>
    </citation>
    <scope>NUCLEOTIDE SEQUENCE [LARGE SCALE GENOMIC DNA]</scope>
    <source>
        <strain evidence="3 4">CECT 5995</strain>
    </source>
</reference>
<comment type="caution">
    <text evidence="3">The sequence shown here is derived from an EMBL/GenBank/DDBJ whole genome shotgun (WGS) entry which is preliminary data.</text>
</comment>
<evidence type="ECO:0000256" key="2">
    <source>
        <dbReference type="SAM" id="SignalP"/>
    </source>
</evidence>
<evidence type="ECO:0008006" key="5">
    <source>
        <dbReference type="Google" id="ProtNLM"/>
    </source>
</evidence>
<gene>
    <name evidence="3" type="ORF">FHR96_004298</name>
</gene>
<dbReference type="EMBL" id="JACHXM010000045">
    <property type="protein sequence ID" value="MBB3143377.1"/>
    <property type="molecule type" value="Genomic_DNA"/>
</dbReference>
<proteinExistence type="predicted"/>
<feature type="compositionally biased region" description="Low complexity" evidence="1">
    <location>
        <begin position="197"/>
        <end position="215"/>
    </location>
</feature>
<dbReference type="RefSeq" id="WP_183389699.1">
    <property type="nucleotide sequence ID" value="NZ_JACHXM010000045.1"/>
</dbReference>
<dbReference type="AlphaFoldDB" id="A0A7W5C2D7"/>
<sequence>MKTPIVTTGLLALGITLASLPAVASEMEERFREEGKSLDLTGFFNAETDAHSRSFLFGSVNAHDFTVTEAGQYRFTSRVNAGYADDYRIAAVLEDAQGNVIARSEALGQNGGLEMRQQLAPGDYVLRVEAQRFGTRGRGGDGYSVHVAGLDEQGRVVDDSVSDGEGFFFTGKNHQGGTSVFVRGEDTVATLGGGAGAAATADAPRASESMASAEPASDEPREPAPVAGEQQGPSGVGTIVTDVKIRARGEVLTFNMAERGSVTITTSTYPTGYEDTYRIELEVLDDSGRVVAEGAGQGFDGDVELTTELAPGRYRIRVQGQQFGSAMSGVNNYELRVEKR</sequence>